<evidence type="ECO:0000313" key="3">
    <source>
        <dbReference type="Proteomes" id="UP000015102"/>
    </source>
</evidence>
<reference evidence="2" key="2">
    <citation type="submission" date="2015-06" db="UniProtKB">
        <authorList>
            <consortium name="EnsemblMetazoa"/>
        </authorList>
    </citation>
    <scope>IDENTIFICATION</scope>
</reference>
<evidence type="ECO:0000256" key="1">
    <source>
        <dbReference type="SAM" id="Phobius"/>
    </source>
</evidence>
<dbReference type="EnsemblMetazoa" id="MESCA011286-RA">
    <property type="protein sequence ID" value="MESCA011286-PA"/>
    <property type="gene ID" value="MESCA011286"/>
</dbReference>
<keyword evidence="3" id="KW-1185">Reference proteome</keyword>
<accession>T1H4R8</accession>
<protein>
    <submittedName>
        <fullName evidence="2">Uncharacterized protein</fullName>
    </submittedName>
</protein>
<keyword evidence="1" id="KW-0812">Transmembrane</keyword>
<evidence type="ECO:0000313" key="2">
    <source>
        <dbReference type="EnsemblMetazoa" id="MESCA011286-PA"/>
    </source>
</evidence>
<sequence length="270" mass="30582">MKINIKETDITMEGRMMIEDEEAAIGTTTMTDKDMIETIIPDMTTGTDTTKEIVTTAMIVNLTHIQGTIKIGIIEGLMIKEKEQIIMGLKENITQEEVTTIVVALINMILKEVMKVTGEIMVPKDMDMMIDTMTAKVTMIEIANMTVMIGLVRTLTDTEIIIIPMMKLTEVNLALTILAEAIILLILLNMTINPIHTDHRNFHHNTIHHQHQAHLTFQVKSHHKTTTQDILNPIQIQMMVVQPPQTQEIGNITMNKMTNTIIINSHNRQR</sequence>
<keyword evidence="1" id="KW-1133">Transmembrane helix</keyword>
<proteinExistence type="predicted"/>
<dbReference type="AlphaFoldDB" id="T1H4R8"/>
<feature type="transmembrane region" description="Helical" evidence="1">
    <location>
        <begin position="133"/>
        <end position="152"/>
    </location>
</feature>
<dbReference type="EMBL" id="CAQQ02169518">
    <property type="status" value="NOT_ANNOTATED_CDS"/>
    <property type="molecule type" value="Genomic_DNA"/>
</dbReference>
<dbReference type="Proteomes" id="UP000015102">
    <property type="component" value="Unassembled WGS sequence"/>
</dbReference>
<organism evidence="2 3">
    <name type="scientific">Megaselia scalaris</name>
    <name type="common">Humpbacked fly</name>
    <name type="synonym">Phora scalaris</name>
    <dbReference type="NCBI Taxonomy" id="36166"/>
    <lineage>
        <taxon>Eukaryota</taxon>
        <taxon>Metazoa</taxon>
        <taxon>Ecdysozoa</taxon>
        <taxon>Arthropoda</taxon>
        <taxon>Hexapoda</taxon>
        <taxon>Insecta</taxon>
        <taxon>Pterygota</taxon>
        <taxon>Neoptera</taxon>
        <taxon>Endopterygota</taxon>
        <taxon>Diptera</taxon>
        <taxon>Brachycera</taxon>
        <taxon>Muscomorpha</taxon>
        <taxon>Platypezoidea</taxon>
        <taxon>Phoridae</taxon>
        <taxon>Megaseliini</taxon>
        <taxon>Megaselia</taxon>
    </lineage>
</organism>
<keyword evidence="1" id="KW-0472">Membrane</keyword>
<reference evidence="3" key="1">
    <citation type="submission" date="2013-02" db="EMBL/GenBank/DDBJ databases">
        <authorList>
            <person name="Hughes D."/>
        </authorList>
    </citation>
    <scope>NUCLEOTIDE SEQUENCE</scope>
    <source>
        <strain>Durham</strain>
        <strain evidence="3">NC isolate 2 -- Noor lab</strain>
    </source>
</reference>
<name>T1H4R8_MEGSC</name>
<feature type="transmembrane region" description="Helical" evidence="1">
    <location>
        <begin position="172"/>
        <end position="192"/>
    </location>
</feature>
<dbReference type="HOGENOM" id="CLU_1031682_0_0_1"/>